<keyword evidence="3" id="KW-1185">Reference proteome</keyword>
<comment type="caution">
    <text evidence="2">The sequence shown here is derived from an EMBL/GenBank/DDBJ whole genome shotgun (WGS) entry which is preliminary data.</text>
</comment>
<feature type="domain" description="Carboxymuconolactone decarboxylase-like" evidence="1">
    <location>
        <begin position="12"/>
        <end position="86"/>
    </location>
</feature>
<dbReference type="Gene3D" id="1.20.1290.10">
    <property type="entry name" value="AhpD-like"/>
    <property type="match status" value="1"/>
</dbReference>
<dbReference type="Pfam" id="PF02627">
    <property type="entry name" value="CMD"/>
    <property type="match status" value="1"/>
</dbReference>
<evidence type="ECO:0000313" key="3">
    <source>
        <dbReference type="Proteomes" id="UP001549146"/>
    </source>
</evidence>
<gene>
    <name evidence="2" type="ORF">ABID46_002317</name>
</gene>
<dbReference type="EMBL" id="JBEPMO010000018">
    <property type="protein sequence ID" value="MET3732726.1"/>
    <property type="molecule type" value="Genomic_DNA"/>
</dbReference>
<dbReference type="RefSeq" id="WP_354510220.1">
    <property type="nucleotide sequence ID" value="NZ_JBEPMO010000018.1"/>
</dbReference>
<dbReference type="Proteomes" id="UP001549146">
    <property type="component" value="Unassembled WGS sequence"/>
</dbReference>
<protein>
    <submittedName>
        <fullName evidence="2">AhpD family alkylhydroperoxidase</fullName>
    </submittedName>
</protein>
<organism evidence="2 3">
    <name type="scientific">Moheibacter stercoris</name>
    <dbReference type="NCBI Taxonomy" id="1628251"/>
    <lineage>
        <taxon>Bacteria</taxon>
        <taxon>Pseudomonadati</taxon>
        <taxon>Bacteroidota</taxon>
        <taxon>Flavobacteriia</taxon>
        <taxon>Flavobacteriales</taxon>
        <taxon>Weeksellaceae</taxon>
        <taxon>Moheibacter</taxon>
    </lineage>
</organism>
<dbReference type="InterPro" id="IPR029032">
    <property type="entry name" value="AhpD-like"/>
</dbReference>
<dbReference type="PANTHER" id="PTHR35446">
    <property type="entry name" value="SI:CH211-175M2.5"/>
    <property type="match status" value="1"/>
</dbReference>
<dbReference type="PANTHER" id="PTHR35446:SF2">
    <property type="entry name" value="CARBOXYMUCONOLACTONE DECARBOXYLASE-LIKE DOMAIN-CONTAINING PROTEIN"/>
    <property type="match status" value="1"/>
</dbReference>
<name>A0ABV2LVZ5_9FLAO</name>
<evidence type="ECO:0000313" key="2">
    <source>
        <dbReference type="EMBL" id="MET3732726.1"/>
    </source>
</evidence>
<proteinExistence type="predicted"/>
<dbReference type="SUPFAM" id="SSF69118">
    <property type="entry name" value="AhpD-like"/>
    <property type="match status" value="1"/>
</dbReference>
<evidence type="ECO:0000259" key="1">
    <source>
        <dbReference type="Pfam" id="PF02627"/>
    </source>
</evidence>
<dbReference type="InterPro" id="IPR004675">
    <property type="entry name" value="AhpD_core"/>
</dbReference>
<reference evidence="2 3" key="1">
    <citation type="submission" date="2024-06" db="EMBL/GenBank/DDBJ databases">
        <title>Genomic Encyclopedia of Type Strains, Phase IV (KMG-IV): sequencing the most valuable type-strain genomes for metagenomic binning, comparative biology and taxonomic classification.</title>
        <authorList>
            <person name="Goeker M."/>
        </authorList>
    </citation>
    <scope>NUCLEOTIDE SEQUENCE [LARGE SCALE GENOMIC DNA]</scope>
    <source>
        <strain evidence="2 3">DSM 29388</strain>
    </source>
</reference>
<dbReference type="NCBIfam" id="TIGR00778">
    <property type="entry name" value="ahpD_dom"/>
    <property type="match status" value="1"/>
</dbReference>
<sequence length="145" mass="16610">MNKRINIEKVAPEAFKAMIGLESFLAKSDLNKTHWELIKIRASQLNGCAYCINLHTTEALKAGETPQRIFLLNAWKESELFDEKEQIILEMTEQITFIDQEGLSDNVYEKALELFGEKYVAEIIMAIVTINAWNRIAISTQKMIS</sequence>
<dbReference type="InterPro" id="IPR003779">
    <property type="entry name" value="CMD-like"/>
</dbReference>
<accession>A0ABV2LVZ5</accession>